<keyword evidence="1" id="KW-0106">Calcium</keyword>
<reference evidence="3 4" key="1">
    <citation type="journal article" date="2013" name="Nature">
        <title>Insights into bilaterian evolution from three spiralian genomes.</title>
        <authorList>
            <person name="Simakov O."/>
            <person name="Marletaz F."/>
            <person name="Cho S.J."/>
            <person name="Edsinger-Gonzales E."/>
            <person name="Havlak P."/>
            <person name="Hellsten U."/>
            <person name="Kuo D.H."/>
            <person name="Larsson T."/>
            <person name="Lv J."/>
            <person name="Arendt D."/>
            <person name="Savage R."/>
            <person name="Osoegawa K."/>
            <person name="de Jong P."/>
            <person name="Grimwood J."/>
            <person name="Chapman J.A."/>
            <person name="Shapiro H."/>
            <person name="Aerts A."/>
            <person name="Otillar R.P."/>
            <person name="Terry A.Y."/>
            <person name="Boore J.L."/>
            <person name="Grigoriev I.V."/>
            <person name="Lindberg D.R."/>
            <person name="Seaver E.C."/>
            <person name="Weisblat D.A."/>
            <person name="Putnam N.H."/>
            <person name="Rokhsar D.S."/>
        </authorList>
    </citation>
    <scope>NUCLEOTIDE SEQUENCE [LARGE SCALE GENOMIC DNA]</scope>
</reference>
<organism evidence="3 4">
    <name type="scientific">Lottia gigantea</name>
    <name type="common">Giant owl limpet</name>
    <dbReference type="NCBI Taxonomy" id="225164"/>
    <lineage>
        <taxon>Eukaryota</taxon>
        <taxon>Metazoa</taxon>
        <taxon>Spiralia</taxon>
        <taxon>Lophotrochozoa</taxon>
        <taxon>Mollusca</taxon>
        <taxon>Gastropoda</taxon>
        <taxon>Patellogastropoda</taxon>
        <taxon>Lottioidea</taxon>
        <taxon>Lottiidae</taxon>
        <taxon>Lottia</taxon>
    </lineage>
</organism>
<dbReference type="AlphaFoldDB" id="V4A9D0"/>
<dbReference type="KEGG" id="lgi:LOTGIDRAFT_163419"/>
<dbReference type="GO" id="GO:0030496">
    <property type="term" value="C:midbody"/>
    <property type="evidence" value="ECO:0007669"/>
    <property type="project" value="TreeGrafter"/>
</dbReference>
<dbReference type="Pfam" id="PF13499">
    <property type="entry name" value="EF-hand_7"/>
    <property type="match status" value="1"/>
</dbReference>
<dbReference type="PROSITE" id="PS50222">
    <property type="entry name" value="EF_HAND_2"/>
    <property type="match status" value="1"/>
</dbReference>
<evidence type="ECO:0000313" key="4">
    <source>
        <dbReference type="Proteomes" id="UP000030746"/>
    </source>
</evidence>
<dbReference type="GO" id="GO:0005509">
    <property type="term" value="F:calcium ion binding"/>
    <property type="evidence" value="ECO:0007669"/>
    <property type="project" value="InterPro"/>
</dbReference>
<evidence type="ECO:0000259" key="2">
    <source>
        <dbReference type="PROSITE" id="PS50222"/>
    </source>
</evidence>
<gene>
    <name evidence="3" type="ORF">LOTGIDRAFT_163419</name>
</gene>
<dbReference type="RefSeq" id="XP_009057743.1">
    <property type="nucleotide sequence ID" value="XM_009059495.1"/>
</dbReference>
<evidence type="ECO:0000256" key="1">
    <source>
        <dbReference type="ARBA" id="ARBA00022837"/>
    </source>
</evidence>
<dbReference type="STRING" id="225164.V4A9D0"/>
<protein>
    <recommendedName>
        <fullName evidence="2">EF-hand domain-containing protein</fullName>
    </recommendedName>
</protein>
<dbReference type="InterPro" id="IPR011992">
    <property type="entry name" value="EF-hand-dom_pair"/>
</dbReference>
<dbReference type="GO" id="GO:0032154">
    <property type="term" value="C:cleavage furrow"/>
    <property type="evidence" value="ECO:0007669"/>
    <property type="project" value="TreeGrafter"/>
</dbReference>
<dbReference type="PANTHER" id="PTHR15726">
    <property type="entry name" value="RAB11-FAMILY INTERACTING PROTEIN"/>
    <property type="match status" value="1"/>
</dbReference>
<dbReference type="OMA" id="LAYICQD"/>
<dbReference type="CDD" id="cd00051">
    <property type="entry name" value="EFh"/>
    <property type="match status" value="1"/>
</dbReference>
<dbReference type="EMBL" id="KB202237">
    <property type="protein sequence ID" value="ESO91690.1"/>
    <property type="molecule type" value="Genomic_DNA"/>
</dbReference>
<dbReference type="InterPro" id="IPR002048">
    <property type="entry name" value="EF_hand_dom"/>
</dbReference>
<dbReference type="CTD" id="20239409"/>
<keyword evidence="4" id="KW-1185">Reference proteome</keyword>
<dbReference type="Gene3D" id="1.10.238.10">
    <property type="entry name" value="EF-hand"/>
    <property type="match status" value="1"/>
</dbReference>
<dbReference type="PROSITE" id="PS00018">
    <property type="entry name" value="EF_HAND_1"/>
    <property type="match status" value="1"/>
</dbReference>
<dbReference type="HOGENOM" id="CLU_1837367_0_0_1"/>
<dbReference type="GO" id="GO:0030139">
    <property type="term" value="C:endocytic vesicle"/>
    <property type="evidence" value="ECO:0007669"/>
    <property type="project" value="TreeGrafter"/>
</dbReference>
<dbReference type="SMART" id="SM00054">
    <property type="entry name" value="EFh"/>
    <property type="match status" value="2"/>
</dbReference>
<dbReference type="PANTHER" id="PTHR15726:SF7">
    <property type="entry name" value="NUCLEAR FALLOUT, ISOFORM J"/>
    <property type="match status" value="1"/>
</dbReference>
<dbReference type="GO" id="GO:0032465">
    <property type="term" value="P:regulation of cytokinesis"/>
    <property type="evidence" value="ECO:0007669"/>
    <property type="project" value="TreeGrafter"/>
</dbReference>
<name>V4A9D0_LOTGI</name>
<dbReference type="InterPro" id="IPR051977">
    <property type="entry name" value="Rab11-interacting_regulator"/>
</dbReference>
<dbReference type="InterPro" id="IPR018247">
    <property type="entry name" value="EF_Hand_1_Ca_BS"/>
</dbReference>
<accession>V4A9D0</accession>
<evidence type="ECO:0000313" key="3">
    <source>
        <dbReference type="EMBL" id="ESO91690.1"/>
    </source>
</evidence>
<dbReference type="SUPFAM" id="SSF47473">
    <property type="entry name" value="EF-hand"/>
    <property type="match status" value="1"/>
</dbReference>
<feature type="domain" description="EF-hand" evidence="2">
    <location>
        <begin position="37"/>
        <end position="72"/>
    </location>
</feature>
<sequence>MGDSSEQERLGQLFQACDLDGSGFIDQTELASVCTELDVEELKDVFSQLDKDGDGRISVEEFARGFQEINEAMQGKSREKIRQTLKSASSMDCLAGNDLYANTGLDDSLKSLTWPKCRRVVPHNILKINECKQQRNISLC</sequence>
<dbReference type="GO" id="GO:0032456">
    <property type="term" value="P:endocytic recycling"/>
    <property type="evidence" value="ECO:0007669"/>
    <property type="project" value="TreeGrafter"/>
</dbReference>
<dbReference type="GeneID" id="20239409"/>
<dbReference type="GO" id="GO:0055038">
    <property type="term" value="C:recycling endosome membrane"/>
    <property type="evidence" value="ECO:0007669"/>
    <property type="project" value="TreeGrafter"/>
</dbReference>
<dbReference type="OrthoDB" id="9989112at2759"/>
<proteinExistence type="predicted"/>
<dbReference type="Proteomes" id="UP000030746">
    <property type="component" value="Unassembled WGS sequence"/>
</dbReference>